<gene>
    <name evidence="11" type="primary">LOC103606147</name>
</gene>
<feature type="domain" description="Cilium assembly protein DZIP1" evidence="9">
    <location>
        <begin position="224"/>
        <end position="297"/>
    </location>
</feature>
<dbReference type="Proteomes" id="UP000694923">
    <property type="component" value="Unplaced"/>
</dbReference>
<sequence length="356" mass="40389">MQSPAACAGGLRDLLFGVAYTFPTFKFQSCCESIDWRHINALNLYYVAPEVDVAALQENITGVTFCNMEQEACSCCRQPVDLVLLKVLRLAQLSIKYLLHCQEGLSAGIAQLEAWLQASLHQQQQSQVELGCQADELKVRWEESHWHRKMISTIEKITSDSPPSFGSCPDELTRIQTLALRKVEGIHEAPKAADTEEDSPEEELEDSRDELWEVLATLRRNPALLKQFRPVLEDTLEEKLESMGIKKDAKGISIQTCRHLKSLLRIQREQKARRFSQFLSLREKLIEEATKRVKERQENGAVVSQPASQPPGGKYVEGIVLHLYGLLCFCFHSSCCYRSYKPVFLLEVKVQAQHLA</sequence>
<keyword evidence="4" id="KW-0863">Zinc-finger</keyword>
<dbReference type="Pfam" id="PF25977">
    <property type="entry name" value="DZIP1"/>
    <property type="match status" value="1"/>
</dbReference>
<dbReference type="Pfam" id="PF13815">
    <property type="entry name" value="Dzip-like_N"/>
    <property type="match status" value="1"/>
</dbReference>
<evidence type="ECO:0000313" key="10">
    <source>
        <dbReference type="Proteomes" id="UP000694923"/>
    </source>
</evidence>
<evidence type="ECO:0000256" key="1">
    <source>
        <dbReference type="ARBA" id="ARBA00004496"/>
    </source>
</evidence>
<feature type="compositionally biased region" description="Acidic residues" evidence="7">
    <location>
        <begin position="195"/>
        <end position="206"/>
    </location>
</feature>
<name>A0ABM0S7X0_GALVR</name>
<dbReference type="RefSeq" id="XP_008588961.1">
    <property type="nucleotide sequence ID" value="XM_008590739.1"/>
</dbReference>
<dbReference type="PANTHER" id="PTHR21502:SF8">
    <property type="entry name" value="CILIUM ASSEMBLY PROTEIN DZIP1L"/>
    <property type="match status" value="1"/>
</dbReference>
<protein>
    <submittedName>
        <fullName evidence="11">LOW QUALITY PROTEIN: zinc finger protein DZIP1L-like</fullName>
    </submittedName>
</protein>
<evidence type="ECO:0000259" key="8">
    <source>
        <dbReference type="Pfam" id="PF13815"/>
    </source>
</evidence>
<accession>A0ABM0S7X0</accession>
<comment type="subcellular location">
    <subcellularLocation>
        <location evidence="1">Cytoplasm</location>
    </subcellularLocation>
</comment>
<feature type="domain" description="Cilium assembly protein DZIP1 N-terminal" evidence="8">
    <location>
        <begin position="25"/>
        <end position="144"/>
    </location>
</feature>
<keyword evidence="6" id="KW-0175">Coiled coil</keyword>
<dbReference type="InterPro" id="IPR032714">
    <property type="entry name" value="DZIP1_N"/>
</dbReference>
<dbReference type="GeneID" id="103606147"/>
<dbReference type="PANTHER" id="PTHR21502">
    <property type="entry name" value="ZINC FINGER PROTEIN DZIP1"/>
    <property type="match status" value="1"/>
</dbReference>
<evidence type="ECO:0000256" key="6">
    <source>
        <dbReference type="ARBA" id="ARBA00023054"/>
    </source>
</evidence>
<keyword evidence="3" id="KW-0479">Metal-binding</keyword>
<evidence type="ECO:0000256" key="5">
    <source>
        <dbReference type="ARBA" id="ARBA00022833"/>
    </source>
</evidence>
<organism evidence="10 11">
    <name type="scientific">Galeopterus variegatus</name>
    <name type="common">Malayan flying lemur</name>
    <name type="synonym">Cynocephalus variegatus</name>
    <dbReference type="NCBI Taxonomy" id="482537"/>
    <lineage>
        <taxon>Eukaryota</taxon>
        <taxon>Metazoa</taxon>
        <taxon>Chordata</taxon>
        <taxon>Craniata</taxon>
        <taxon>Vertebrata</taxon>
        <taxon>Euteleostomi</taxon>
        <taxon>Mammalia</taxon>
        <taxon>Eutheria</taxon>
        <taxon>Euarchontoglires</taxon>
        <taxon>Dermoptera</taxon>
        <taxon>Cynocephalidae</taxon>
        <taxon>Galeopterus</taxon>
    </lineage>
</organism>
<evidence type="ECO:0000256" key="2">
    <source>
        <dbReference type="ARBA" id="ARBA00022490"/>
    </source>
</evidence>
<reference evidence="11" key="1">
    <citation type="submission" date="2025-08" db="UniProtKB">
        <authorList>
            <consortium name="RefSeq"/>
        </authorList>
    </citation>
    <scope>IDENTIFICATION</scope>
</reference>
<dbReference type="InterPro" id="IPR051241">
    <property type="entry name" value="DZIP_RILPL"/>
</dbReference>
<evidence type="ECO:0000256" key="4">
    <source>
        <dbReference type="ARBA" id="ARBA00022771"/>
    </source>
</evidence>
<evidence type="ECO:0000256" key="7">
    <source>
        <dbReference type="SAM" id="MobiDB-lite"/>
    </source>
</evidence>
<proteinExistence type="predicted"/>
<keyword evidence="5" id="KW-0862">Zinc</keyword>
<evidence type="ECO:0000256" key="3">
    <source>
        <dbReference type="ARBA" id="ARBA00022723"/>
    </source>
</evidence>
<keyword evidence="10" id="KW-1185">Reference proteome</keyword>
<evidence type="ECO:0000259" key="9">
    <source>
        <dbReference type="Pfam" id="PF25977"/>
    </source>
</evidence>
<feature type="region of interest" description="Disordered" evidence="7">
    <location>
        <begin position="187"/>
        <end position="206"/>
    </location>
</feature>
<keyword evidence="2" id="KW-0963">Cytoplasm</keyword>
<dbReference type="InterPro" id="IPR058883">
    <property type="entry name" value="DZIP1_dom"/>
</dbReference>
<evidence type="ECO:0000313" key="11">
    <source>
        <dbReference type="RefSeq" id="XP_008588961.1"/>
    </source>
</evidence>